<dbReference type="Pfam" id="PF01522">
    <property type="entry name" value="Polysacc_deac_1"/>
    <property type="match status" value="1"/>
</dbReference>
<feature type="compositionally biased region" description="Polar residues" evidence="3">
    <location>
        <begin position="46"/>
        <end position="72"/>
    </location>
</feature>
<feature type="domain" description="NodB homology" evidence="5">
    <location>
        <begin position="187"/>
        <end position="388"/>
    </location>
</feature>
<dbReference type="GO" id="GO:0016787">
    <property type="term" value="F:hydrolase activity"/>
    <property type="evidence" value="ECO:0007669"/>
    <property type="project" value="UniProtKB-KW"/>
</dbReference>
<dbReference type="InterPro" id="IPR002509">
    <property type="entry name" value="NODB_dom"/>
</dbReference>
<sequence>MGKRPQHVKQQHQRHWGRWLIGIFSVVVLVGLIGLMMVQVLDFSAPETSSGQSNQTDPAQQHQTSRQQPTSQDHSHAAESSGHQAHGSKSSSTAAASSSSSSASTGRSSSSQSATGVVPDAAAGSSANADGATSTPRANDADPTPQAPTNVTPAPGQNHLAAASQYAFDVQQVRAQMYGQGSAIGQKTVFLTFDDGINPTITPQILAILHRYQVHATFFLVGKAINQSTRALLLQEYQSGHGIAIHSFDHNYSRLYPKRRANASQILAEAEQTQAVLRQYLGQQFRTRVWRYPGGHMSWQNLAPADLALRQHGYYWMDWNAASGDALGAKEAPKTVAQMVQYQAYSLSYFPDHGVRVVLMHDAAGKQLTVAALPQIIEFYQQRGYRFGILS</sequence>
<evidence type="ECO:0000313" key="6">
    <source>
        <dbReference type="EMBL" id="MFC6315614.1"/>
    </source>
</evidence>
<keyword evidence="7" id="KW-1185">Reference proteome</keyword>
<name>A0ABW1US33_9LACO</name>
<feature type="region of interest" description="Disordered" evidence="3">
    <location>
        <begin position="46"/>
        <end position="157"/>
    </location>
</feature>
<evidence type="ECO:0000256" key="4">
    <source>
        <dbReference type="SAM" id="Phobius"/>
    </source>
</evidence>
<comment type="caution">
    <text evidence="6">The sequence shown here is derived from an EMBL/GenBank/DDBJ whole genome shotgun (WGS) entry which is preliminary data.</text>
</comment>
<reference evidence="7" key="1">
    <citation type="journal article" date="2019" name="Int. J. Syst. Evol. Microbiol.">
        <title>The Global Catalogue of Microorganisms (GCM) 10K type strain sequencing project: providing services to taxonomists for standard genome sequencing and annotation.</title>
        <authorList>
            <consortium name="The Broad Institute Genomics Platform"/>
            <consortium name="The Broad Institute Genome Sequencing Center for Infectious Disease"/>
            <person name="Wu L."/>
            <person name="Ma J."/>
        </authorList>
    </citation>
    <scope>NUCLEOTIDE SEQUENCE [LARGE SCALE GENOMIC DNA]</scope>
    <source>
        <strain evidence="7">CCM 8897</strain>
    </source>
</reference>
<evidence type="ECO:0000256" key="1">
    <source>
        <dbReference type="ARBA" id="ARBA00022723"/>
    </source>
</evidence>
<dbReference type="EC" id="3.-.-.-" evidence="6"/>
<keyword evidence="4" id="KW-1133">Transmembrane helix</keyword>
<dbReference type="PANTHER" id="PTHR10587:SF133">
    <property type="entry name" value="CHITIN DEACETYLASE 1-RELATED"/>
    <property type="match status" value="1"/>
</dbReference>
<gene>
    <name evidence="6" type="ORF">ACFQHW_08575</name>
</gene>
<dbReference type="EMBL" id="JBHSSM010000018">
    <property type="protein sequence ID" value="MFC6315614.1"/>
    <property type="molecule type" value="Genomic_DNA"/>
</dbReference>
<accession>A0ABW1US33</accession>
<keyword evidence="4" id="KW-0472">Membrane</keyword>
<keyword evidence="2 6" id="KW-0378">Hydrolase</keyword>
<dbReference type="InterPro" id="IPR011330">
    <property type="entry name" value="Glyco_hydro/deAcase_b/a-brl"/>
</dbReference>
<organism evidence="6 7">
    <name type="scientific">Lapidilactobacillus achengensis</name>
    <dbReference type="NCBI Taxonomy" id="2486000"/>
    <lineage>
        <taxon>Bacteria</taxon>
        <taxon>Bacillati</taxon>
        <taxon>Bacillota</taxon>
        <taxon>Bacilli</taxon>
        <taxon>Lactobacillales</taxon>
        <taxon>Lactobacillaceae</taxon>
        <taxon>Lapidilactobacillus</taxon>
    </lineage>
</organism>
<dbReference type="PANTHER" id="PTHR10587">
    <property type="entry name" value="GLYCOSYL TRANSFERASE-RELATED"/>
    <property type="match status" value="1"/>
</dbReference>
<dbReference type="Proteomes" id="UP001596310">
    <property type="component" value="Unassembled WGS sequence"/>
</dbReference>
<evidence type="ECO:0000256" key="3">
    <source>
        <dbReference type="SAM" id="MobiDB-lite"/>
    </source>
</evidence>
<proteinExistence type="predicted"/>
<evidence type="ECO:0000313" key="7">
    <source>
        <dbReference type="Proteomes" id="UP001596310"/>
    </source>
</evidence>
<protein>
    <submittedName>
        <fullName evidence="6">Polysaccharide deacetylase family protein</fullName>
        <ecNumber evidence="6">3.-.-.-</ecNumber>
    </submittedName>
</protein>
<feature type="compositionally biased region" description="Low complexity" evidence="3">
    <location>
        <begin position="87"/>
        <end position="132"/>
    </location>
</feature>
<dbReference type="CDD" id="cd10944">
    <property type="entry name" value="CE4_SmPgdA_like"/>
    <property type="match status" value="1"/>
</dbReference>
<dbReference type="RefSeq" id="WP_125598284.1">
    <property type="nucleotide sequence ID" value="NZ_JBHSSM010000018.1"/>
</dbReference>
<dbReference type="PROSITE" id="PS51677">
    <property type="entry name" value="NODB"/>
    <property type="match status" value="1"/>
</dbReference>
<evidence type="ECO:0000256" key="2">
    <source>
        <dbReference type="ARBA" id="ARBA00022801"/>
    </source>
</evidence>
<dbReference type="InterPro" id="IPR050248">
    <property type="entry name" value="Polysacc_deacetylase_ArnD"/>
</dbReference>
<evidence type="ECO:0000259" key="5">
    <source>
        <dbReference type="PROSITE" id="PS51677"/>
    </source>
</evidence>
<feature type="transmembrane region" description="Helical" evidence="4">
    <location>
        <begin position="20"/>
        <end position="41"/>
    </location>
</feature>
<dbReference type="Gene3D" id="3.20.20.370">
    <property type="entry name" value="Glycoside hydrolase/deacetylase"/>
    <property type="match status" value="1"/>
</dbReference>
<keyword evidence="4" id="KW-0812">Transmembrane</keyword>
<dbReference type="SUPFAM" id="SSF88713">
    <property type="entry name" value="Glycoside hydrolase/deacetylase"/>
    <property type="match status" value="1"/>
</dbReference>
<keyword evidence="1" id="KW-0479">Metal-binding</keyword>